<reference evidence="3" key="1">
    <citation type="submission" date="2023-07" db="EMBL/GenBank/DDBJ databases">
        <title>Dyadobacter sp. nov 'subterranea' isolated from contaminted grondwater.</title>
        <authorList>
            <person name="Szabo I."/>
            <person name="Al-Omari J."/>
            <person name="Szerdahelyi S.G."/>
            <person name="Rado J."/>
        </authorList>
    </citation>
    <scope>NUCLEOTIDE SEQUENCE [LARGE SCALE GENOMIC DNA]</scope>
    <source>
        <strain evidence="3">UP-52</strain>
    </source>
</reference>
<dbReference type="PANTHER" id="PTHR30386">
    <property type="entry name" value="MEMBRANE FUSION SUBUNIT OF EMRAB-TOLC MULTIDRUG EFFLUX PUMP"/>
    <property type="match status" value="1"/>
</dbReference>
<accession>A0ABR9WCP6</accession>
<evidence type="ECO:0000313" key="2">
    <source>
        <dbReference type="EMBL" id="MBE9462141.1"/>
    </source>
</evidence>
<dbReference type="PANTHER" id="PTHR30386:SF18">
    <property type="entry name" value="INNER MEMBRANE PROTEIN YIAV-RELATED"/>
    <property type="match status" value="1"/>
</dbReference>
<sequence>MISENNNFLTSETKNYFEEGKWEELGVISSREILETRGPRLLGRVMLLLLVIFIIILFLPWRQTIPGRGRVTALRPEDRPQTVQNQIGGRIEHWAVREGQKVKKGDTILIISETSQSYFDPELPVRLQEQLAAKVGSEDAASQKMQATSAQIRAMTKGLYIKLNSARNKVRQAENYVDIDSADLVAVQKFYEISKSRLARYEAGYTNGLFSLTDIESRRLKLQEDNAKVISQQNKLNNSVQSLLNARIELDNIQAEYQQSLAKAQSDMSSALSSKVGAQGEISKLRNEISNTNIRRGLYVVRAPQTGFVVKTLKAGIGENIKEGESIATLQPETPQVAAEIYVDAMDVPLILNNSEVRIQFEGWPSVQFSGWPSVAVGTFSGKVSVIDLVSSQGGKYRLLVRPTNPVPANDQPWPLQLRQGSGVYGRVILRSVPLWYEIWRQLNGFPPSLEAEPDVQVGAK</sequence>
<gene>
    <name evidence="2" type="ORF">IEE83_09635</name>
</gene>
<feature type="transmembrane region" description="Helical" evidence="1">
    <location>
        <begin position="41"/>
        <end position="61"/>
    </location>
</feature>
<organism evidence="2 3">
    <name type="scientific">Dyadobacter subterraneus</name>
    <dbReference type="NCBI Taxonomy" id="2773304"/>
    <lineage>
        <taxon>Bacteria</taxon>
        <taxon>Pseudomonadati</taxon>
        <taxon>Bacteroidota</taxon>
        <taxon>Cytophagia</taxon>
        <taxon>Cytophagales</taxon>
        <taxon>Spirosomataceae</taxon>
        <taxon>Dyadobacter</taxon>
    </lineage>
</organism>
<dbReference type="InterPro" id="IPR050739">
    <property type="entry name" value="MFP"/>
</dbReference>
<dbReference type="Gene3D" id="2.40.50.100">
    <property type="match status" value="1"/>
</dbReference>
<name>A0ABR9WCP6_9BACT</name>
<proteinExistence type="predicted"/>
<protein>
    <submittedName>
        <fullName evidence="2">HlyD family efflux transporter periplasmic adaptor subunit</fullName>
    </submittedName>
</protein>
<dbReference type="EMBL" id="JACYGY010000001">
    <property type="protein sequence ID" value="MBE9462141.1"/>
    <property type="molecule type" value="Genomic_DNA"/>
</dbReference>
<keyword evidence="1" id="KW-0812">Transmembrane</keyword>
<keyword evidence="1" id="KW-0472">Membrane</keyword>
<evidence type="ECO:0000313" key="3">
    <source>
        <dbReference type="Proteomes" id="UP000634134"/>
    </source>
</evidence>
<dbReference type="RefSeq" id="WP_194120365.1">
    <property type="nucleotide sequence ID" value="NZ_JACYGY010000001.1"/>
</dbReference>
<evidence type="ECO:0000256" key="1">
    <source>
        <dbReference type="SAM" id="Phobius"/>
    </source>
</evidence>
<comment type="caution">
    <text evidence="2">The sequence shown here is derived from an EMBL/GenBank/DDBJ whole genome shotgun (WGS) entry which is preliminary data.</text>
</comment>
<keyword evidence="3" id="KW-1185">Reference proteome</keyword>
<keyword evidence="1" id="KW-1133">Transmembrane helix</keyword>
<dbReference type="Proteomes" id="UP000634134">
    <property type="component" value="Unassembled WGS sequence"/>
</dbReference>